<reference evidence="2" key="1">
    <citation type="submission" date="2021-02" db="EMBL/GenBank/DDBJ databases">
        <authorList>
            <person name="Nowell W R."/>
        </authorList>
    </citation>
    <scope>NUCLEOTIDE SEQUENCE</scope>
</reference>
<evidence type="ECO:0000313" key="2">
    <source>
        <dbReference type="EMBL" id="CAF2087104.1"/>
    </source>
</evidence>
<dbReference type="Proteomes" id="UP000663887">
    <property type="component" value="Unassembled WGS sequence"/>
</dbReference>
<dbReference type="EMBL" id="CAJNRG010006553">
    <property type="protein sequence ID" value="CAF2087104.1"/>
    <property type="molecule type" value="Genomic_DNA"/>
</dbReference>
<keyword evidence="1" id="KW-0472">Membrane</keyword>
<protein>
    <submittedName>
        <fullName evidence="2">Uncharacterized protein</fullName>
    </submittedName>
</protein>
<dbReference type="AlphaFoldDB" id="A0A816SL50"/>
<evidence type="ECO:0000313" key="3">
    <source>
        <dbReference type="Proteomes" id="UP000663887"/>
    </source>
</evidence>
<comment type="caution">
    <text evidence="2">The sequence shown here is derived from an EMBL/GenBank/DDBJ whole genome shotgun (WGS) entry which is preliminary data.</text>
</comment>
<gene>
    <name evidence="2" type="ORF">XDN619_LOCUS15863</name>
</gene>
<accession>A0A816SL50</accession>
<feature type="transmembrane region" description="Helical" evidence="1">
    <location>
        <begin position="134"/>
        <end position="152"/>
    </location>
</feature>
<name>A0A816SL50_9BILA</name>
<evidence type="ECO:0000256" key="1">
    <source>
        <dbReference type="SAM" id="Phobius"/>
    </source>
</evidence>
<proteinExistence type="predicted"/>
<keyword evidence="1" id="KW-0812">Transmembrane</keyword>
<keyword evidence="1" id="KW-1133">Transmembrane helix</keyword>
<sequence>MILLGYDSQLHQQLSMHLIKQLKGNIKILPPITFFTPDPESDEEEEIEDTDVCDAPAICIAYDCETHCCDLGLEWISTGWSCELAYMDVDLNDKDRQEYIWKKEKKQMDMAESLEGLPITLHHFPIEHIRDGPLQFLFIFVVVSCTTALFYGDKVNVQFDTKYDNNHNELKQ</sequence>
<organism evidence="2 3">
    <name type="scientific">Rotaria magnacalcarata</name>
    <dbReference type="NCBI Taxonomy" id="392030"/>
    <lineage>
        <taxon>Eukaryota</taxon>
        <taxon>Metazoa</taxon>
        <taxon>Spiralia</taxon>
        <taxon>Gnathifera</taxon>
        <taxon>Rotifera</taxon>
        <taxon>Eurotatoria</taxon>
        <taxon>Bdelloidea</taxon>
        <taxon>Philodinida</taxon>
        <taxon>Philodinidae</taxon>
        <taxon>Rotaria</taxon>
    </lineage>
</organism>